<name>A0A9D4D831_DREPO</name>
<reference evidence="1" key="2">
    <citation type="submission" date="2020-11" db="EMBL/GenBank/DDBJ databases">
        <authorList>
            <person name="McCartney M.A."/>
            <person name="Auch B."/>
            <person name="Kono T."/>
            <person name="Mallez S."/>
            <person name="Becker A."/>
            <person name="Gohl D.M."/>
            <person name="Silverstein K.A.T."/>
            <person name="Koren S."/>
            <person name="Bechman K.B."/>
            <person name="Herman A."/>
            <person name="Abrahante J.E."/>
            <person name="Garbe J."/>
        </authorList>
    </citation>
    <scope>NUCLEOTIDE SEQUENCE</scope>
    <source>
        <strain evidence="1">Duluth1</strain>
        <tissue evidence="1">Whole animal</tissue>
    </source>
</reference>
<comment type="caution">
    <text evidence="1">The sequence shown here is derived from an EMBL/GenBank/DDBJ whole genome shotgun (WGS) entry which is preliminary data.</text>
</comment>
<reference evidence="1" key="1">
    <citation type="journal article" date="2019" name="bioRxiv">
        <title>The Genome of the Zebra Mussel, Dreissena polymorpha: A Resource for Invasive Species Research.</title>
        <authorList>
            <person name="McCartney M.A."/>
            <person name="Auch B."/>
            <person name="Kono T."/>
            <person name="Mallez S."/>
            <person name="Zhang Y."/>
            <person name="Obille A."/>
            <person name="Becker A."/>
            <person name="Abrahante J.E."/>
            <person name="Garbe J."/>
            <person name="Badalamenti J.P."/>
            <person name="Herman A."/>
            <person name="Mangelson H."/>
            <person name="Liachko I."/>
            <person name="Sullivan S."/>
            <person name="Sone E.D."/>
            <person name="Koren S."/>
            <person name="Silverstein K.A.T."/>
            <person name="Beckman K.B."/>
            <person name="Gohl D.M."/>
        </authorList>
    </citation>
    <scope>NUCLEOTIDE SEQUENCE</scope>
    <source>
        <strain evidence="1">Duluth1</strain>
        <tissue evidence="1">Whole animal</tissue>
    </source>
</reference>
<sequence>MIQRVIYYLTTSLANDGRIMRSWRSSSVLIATSSKKVPYAKCGLRLSSAVWSGATMSAKALAIPLPDFIEDTVSGQTE</sequence>
<keyword evidence="2" id="KW-1185">Reference proteome</keyword>
<dbReference type="Proteomes" id="UP000828390">
    <property type="component" value="Unassembled WGS sequence"/>
</dbReference>
<dbReference type="AlphaFoldDB" id="A0A9D4D831"/>
<accession>A0A9D4D831</accession>
<proteinExistence type="predicted"/>
<gene>
    <name evidence="1" type="ORF">DPMN_046600</name>
</gene>
<evidence type="ECO:0000313" key="1">
    <source>
        <dbReference type="EMBL" id="KAH3739910.1"/>
    </source>
</evidence>
<organism evidence="1 2">
    <name type="scientific">Dreissena polymorpha</name>
    <name type="common">Zebra mussel</name>
    <name type="synonym">Mytilus polymorpha</name>
    <dbReference type="NCBI Taxonomy" id="45954"/>
    <lineage>
        <taxon>Eukaryota</taxon>
        <taxon>Metazoa</taxon>
        <taxon>Spiralia</taxon>
        <taxon>Lophotrochozoa</taxon>
        <taxon>Mollusca</taxon>
        <taxon>Bivalvia</taxon>
        <taxon>Autobranchia</taxon>
        <taxon>Heteroconchia</taxon>
        <taxon>Euheterodonta</taxon>
        <taxon>Imparidentia</taxon>
        <taxon>Neoheterodontei</taxon>
        <taxon>Myida</taxon>
        <taxon>Dreissenoidea</taxon>
        <taxon>Dreissenidae</taxon>
        <taxon>Dreissena</taxon>
    </lineage>
</organism>
<dbReference type="EMBL" id="JAIWYP010000011">
    <property type="protein sequence ID" value="KAH3739910.1"/>
    <property type="molecule type" value="Genomic_DNA"/>
</dbReference>
<protein>
    <submittedName>
        <fullName evidence="1">Uncharacterized protein</fullName>
    </submittedName>
</protein>
<evidence type="ECO:0000313" key="2">
    <source>
        <dbReference type="Proteomes" id="UP000828390"/>
    </source>
</evidence>